<feature type="signal peptide" evidence="3">
    <location>
        <begin position="1"/>
        <end position="25"/>
    </location>
</feature>
<dbReference type="InterPro" id="IPR019826">
    <property type="entry name" value="Carboxylesterase_B_AS"/>
</dbReference>
<dbReference type="Pfam" id="PF00135">
    <property type="entry name" value="COesterase"/>
    <property type="match status" value="1"/>
</dbReference>
<dbReference type="EMBL" id="FLOB01000002">
    <property type="protein sequence ID" value="SBS27746.1"/>
    <property type="molecule type" value="Genomic_DNA"/>
</dbReference>
<dbReference type="RefSeq" id="WP_067013267.1">
    <property type="nucleotide sequence ID" value="NZ_FLOB01000002.1"/>
</dbReference>
<dbReference type="STRING" id="1792290.MSP8886_00940"/>
<dbReference type="SUPFAM" id="SSF53474">
    <property type="entry name" value="alpha/beta-Hydrolases"/>
    <property type="match status" value="1"/>
</dbReference>
<organism evidence="5 6">
    <name type="scientific">Marinomonas spartinae</name>
    <dbReference type="NCBI Taxonomy" id="1792290"/>
    <lineage>
        <taxon>Bacteria</taxon>
        <taxon>Pseudomonadati</taxon>
        <taxon>Pseudomonadota</taxon>
        <taxon>Gammaproteobacteria</taxon>
        <taxon>Oceanospirillales</taxon>
        <taxon>Oceanospirillaceae</taxon>
        <taxon>Marinomonas</taxon>
    </lineage>
</organism>
<feature type="chain" id="PRO_5008445606" description="Carboxylic ester hydrolase" evidence="3">
    <location>
        <begin position="26"/>
        <end position="562"/>
    </location>
</feature>
<proteinExistence type="inferred from homology"/>
<dbReference type="InterPro" id="IPR002018">
    <property type="entry name" value="CarbesteraseB"/>
</dbReference>
<keyword evidence="3" id="KW-0732">Signal</keyword>
<accession>A0A1A8T5T2</accession>
<protein>
    <recommendedName>
        <fullName evidence="3">Carboxylic ester hydrolase</fullName>
        <ecNumber evidence="3">3.1.1.-</ecNumber>
    </recommendedName>
</protein>
<keyword evidence="6" id="KW-1185">Reference proteome</keyword>
<keyword evidence="2 3" id="KW-0378">Hydrolase</keyword>
<evidence type="ECO:0000256" key="1">
    <source>
        <dbReference type="ARBA" id="ARBA00005964"/>
    </source>
</evidence>
<comment type="similarity">
    <text evidence="1 3">Belongs to the type-B carboxylesterase/lipase family.</text>
</comment>
<dbReference type="AlphaFoldDB" id="A0A1A8T5T2"/>
<evidence type="ECO:0000313" key="5">
    <source>
        <dbReference type="EMBL" id="SBS27746.1"/>
    </source>
</evidence>
<name>A0A1A8T5T2_9GAMM</name>
<dbReference type="GO" id="GO:0016787">
    <property type="term" value="F:hydrolase activity"/>
    <property type="evidence" value="ECO:0007669"/>
    <property type="project" value="UniProtKB-KW"/>
</dbReference>
<dbReference type="EC" id="3.1.1.-" evidence="3"/>
<dbReference type="InterPro" id="IPR050309">
    <property type="entry name" value="Type-B_Carboxylest/Lipase"/>
</dbReference>
<dbReference type="PROSITE" id="PS00122">
    <property type="entry name" value="CARBOXYLESTERASE_B_1"/>
    <property type="match status" value="1"/>
</dbReference>
<dbReference type="Proteomes" id="UP000092544">
    <property type="component" value="Unassembled WGS sequence"/>
</dbReference>
<dbReference type="OrthoDB" id="9775851at2"/>
<dbReference type="Gene3D" id="3.40.50.1820">
    <property type="entry name" value="alpha/beta hydrolase"/>
    <property type="match status" value="1"/>
</dbReference>
<dbReference type="InterPro" id="IPR029058">
    <property type="entry name" value="AB_hydrolase_fold"/>
</dbReference>
<evidence type="ECO:0000256" key="2">
    <source>
        <dbReference type="ARBA" id="ARBA00022801"/>
    </source>
</evidence>
<evidence type="ECO:0000256" key="3">
    <source>
        <dbReference type="RuleBase" id="RU361235"/>
    </source>
</evidence>
<sequence length="562" mass="62517">MRIQYALKRGLFIGLMAMFAGALCADPVVSLSDTAKVVGKSEQGVDAFLGIPYAQAPVEALRWQLPQPAKPIQGTFQATQEGAICPQWQQGKFKGEEDCLNLDVYRPEHAKHKLPVLVYIHGGNNQTGEAHEFKPQALAKALNAVIVQVNYRLGVLGFNPLKALKTEQPIQASGNFGLLDQLAALQWVHQNIQHFGGRADQVTVAGFSAGGRDVMTMLISPLFKGKFQHAIVFSGGMTTAPVAPSQQVFRQAFAPLVVHDHIKPNIASAQAWLANGGKAVRDYLQQLPAERLAPLMKGAGIRMSHFPHLYRDGAVIPKQGFASTDYNSVPVIMLSGQTEFSIFALTDPYFVKAWHDGSLVNDPDMLSKYQFVYHYGGKLYSLFNVQQSAQRMFAHYKAPIYATEVAFGNDPLVTRNEQMALLGAFHGVFMPLLDRTWRQALLGKVFQQPGAVDLSKQFRRYLAHFIRTGNPNGQHLVRWLPWSPKHDNQGQSLLVLNANRHKALIQMSSKSYDEAVLLDAMAKDHRLSDQAKQEMIDQVLNGRWFSNSLDKRFHVPSLWPKS</sequence>
<evidence type="ECO:0000259" key="4">
    <source>
        <dbReference type="Pfam" id="PF00135"/>
    </source>
</evidence>
<evidence type="ECO:0000313" key="6">
    <source>
        <dbReference type="Proteomes" id="UP000092544"/>
    </source>
</evidence>
<dbReference type="PANTHER" id="PTHR11559">
    <property type="entry name" value="CARBOXYLESTERASE"/>
    <property type="match status" value="1"/>
</dbReference>
<reference evidence="5 6" key="1">
    <citation type="submission" date="2016-06" db="EMBL/GenBank/DDBJ databases">
        <authorList>
            <person name="Kjaerup R.B."/>
            <person name="Dalgaard T.S."/>
            <person name="Juul-Madsen H.R."/>
        </authorList>
    </citation>
    <scope>NUCLEOTIDE SEQUENCE [LARGE SCALE GENOMIC DNA]</scope>
    <source>
        <strain evidence="5 6">CECT 8886</strain>
    </source>
</reference>
<gene>
    <name evidence="5" type="primary">pnbA</name>
    <name evidence="5" type="ORF">MSP8886_00940</name>
</gene>
<feature type="domain" description="Carboxylesterase type B" evidence="4">
    <location>
        <begin position="27"/>
        <end position="345"/>
    </location>
</feature>